<proteinExistence type="predicted"/>
<accession>A0A6L8LSG8</accession>
<dbReference type="AlphaFoldDB" id="A0A6L8LSG8"/>
<evidence type="ECO:0000313" key="3">
    <source>
        <dbReference type="Proteomes" id="UP000478571"/>
    </source>
</evidence>
<comment type="caution">
    <text evidence="2">The sequence shown here is derived from an EMBL/GenBank/DDBJ whole genome shotgun (WGS) entry which is preliminary data.</text>
</comment>
<dbReference type="InterPro" id="IPR004919">
    <property type="entry name" value="GmrSD_N"/>
</dbReference>
<sequence length="353" mass="40498">MSDLIKQFREAQSGLVTQQSDFSLSAVVDMIEYNSIDIDPHYQRRDRWKPEKQSALIESFLMNVPVPPIYFSEDDYGSYSVIDGKQRLTAIKEFLLGNFALKNLERFPELNGYYFKDLPAPIQNALSVRPYIRVITLLQQSDPSLKYEVFLRLNTGGEKLRQQEIRNVAYNGSLNTLLYKLSNSEFLKQQLKIKSESSTAYRNMDDLEMVLRFFAISDNWEHFGHKLAKGLDLYMSNNRSAEPRPLEDKFNHALAACEDIWGGRAFQKPLENGWREQFIAPLYDAQMTAISLLTVEEVGHLKSNKEKLISAFRKLFLEDKEFAKSVNQATSDSSAINTRVSKLLGLFKGFANG</sequence>
<dbReference type="PANTHER" id="PTHR39639">
    <property type="entry name" value="CHROMOSOME 16, WHOLE GENOME SHOTGUN SEQUENCE"/>
    <property type="match status" value="1"/>
</dbReference>
<dbReference type="EMBL" id="WWEU01000002">
    <property type="protein sequence ID" value="MYM58705.1"/>
    <property type="molecule type" value="Genomic_DNA"/>
</dbReference>
<dbReference type="Proteomes" id="UP000478571">
    <property type="component" value="Unassembled WGS sequence"/>
</dbReference>
<dbReference type="PANTHER" id="PTHR39639:SF1">
    <property type="entry name" value="DUF262 DOMAIN-CONTAINING PROTEIN"/>
    <property type="match status" value="1"/>
</dbReference>
<dbReference type="RefSeq" id="WP_160927859.1">
    <property type="nucleotide sequence ID" value="NZ_WWEU01000002.1"/>
</dbReference>
<name>A0A6L8LSG8_9VIBR</name>
<dbReference type="Pfam" id="PF03235">
    <property type="entry name" value="GmrSD_N"/>
    <property type="match status" value="1"/>
</dbReference>
<dbReference type="InterPro" id="IPR036086">
    <property type="entry name" value="ParB/Sulfiredoxin_sf"/>
</dbReference>
<gene>
    <name evidence="2" type="ORF">GTG28_05670</name>
</gene>
<reference evidence="2 3" key="1">
    <citation type="submission" date="2020-01" db="EMBL/GenBank/DDBJ databases">
        <title>Draft Genome Sequence of Vibrio sp. strain OCN044, Isolated from a Healthy Coral at Palmyra Atoll.</title>
        <authorList>
            <person name="Videau P."/>
            <person name="Loughran R."/>
            <person name="Esquivel A."/>
            <person name="Deadmond M."/>
            <person name="Paddock B.E."/>
            <person name="Saw J.H."/>
            <person name="Ushijima B."/>
        </authorList>
    </citation>
    <scope>NUCLEOTIDE SEQUENCE [LARGE SCALE GENOMIC DNA]</scope>
    <source>
        <strain evidence="2 3">OCN044</strain>
    </source>
</reference>
<evidence type="ECO:0000313" key="2">
    <source>
        <dbReference type="EMBL" id="MYM58705.1"/>
    </source>
</evidence>
<feature type="domain" description="GmrSD restriction endonucleases N-terminal" evidence="1">
    <location>
        <begin position="33"/>
        <end position="168"/>
    </location>
</feature>
<organism evidence="2 3">
    <name type="scientific">Vibrio tetraodonis subsp. pristinus</name>
    <dbReference type="NCBI Taxonomy" id="2695891"/>
    <lineage>
        <taxon>Bacteria</taxon>
        <taxon>Pseudomonadati</taxon>
        <taxon>Pseudomonadota</taxon>
        <taxon>Gammaproteobacteria</taxon>
        <taxon>Vibrionales</taxon>
        <taxon>Vibrionaceae</taxon>
        <taxon>Vibrio</taxon>
    </lineage>
</organism>
<keyword evidence="3" id="KW-1185">Reference proteome</keyword>
<evidence type="ECO:0000259" key="1">
    <source>
        <dbReference type="Pfam" id="PF03235"/>
    </source>
</evidence>
<dbReference type="SUPFAM" id="SSF110849">
    <property type="entry name" value="ParB/Sulfiredoxin"/>
    <property type="match status" value="1"/>
</dbReference>
<protein>
    <submittedName>
        <fullName evidence="2">DUF262 domain-containing protein</fullName>
    </submittedName>
</protein>